<evidence type="ECO:0000256" key="6">
    <source>
        <dbReference type="ARBA" id="ARBA00022840"/>
    </source>
</evidence>
<evidence type="ECO:0000259" key="11">
    <source>
        <dbReference type="PROSITE" id="PS50011"/>
    </source>
</evidence>
<dbReference type="InterPro" id="IPR000719">
    <property type="entry name" value="Prot_kinase_dom"/>
</dbReference>
<comment type="caution">
    <text evidence="12">The sequence shown here is derived from an EMBL/GenBank/DDBJ whole genome shotgun (WGS) entry which is preliminary data.</text>
</comment>
<feature type="region of interest" description="Disordered" evidence="10">
    <location>
        <begin position="483"/>
        <end position="503"/>
    </location>
</feature>
<dbReference type="PROSITE" id="PS50011">
    <property type="entry name" value="PROTEIN_KINASE_DOM"/>
    <property type="match status" value="1"/>
</dbReference>
<proteinExistence type="predicted"/>
<evidence type="ECO:0000256" key="5">
    <source>
        <dbReference type="ARBA" id="ARBA00022777"/>
    </source>
</evidence>
<reference evidence="12 13" key="1">
    <citation type="submission" date="2024-04" db="EMBL/GenBank/DDBJ databases">
        <title>Tritrichomonas musculus Genome.</title>
        <authorList>
            <person name="Alves-Ferreira E."/>
            <person name="Grigg M."/>
            <person name="Lorenzi H."/>
            <person name="Galac M."/>
        </authorList>
    </citation>
    <scope>NUCLEOTIDE SEQUENCE [LARGE SCALE GENOMIC DNA]</scope>
    <source>
        <strain evidence="12 13">EAF2021</strain>
    </source>
</reference>
<dbReference type="SMART" id="SM00220">
    <property type="entry name" value="S_TKc"/>
    <property type="match status" value="1"/>
</dbReference>
<dbReference type="InterPro" id="IPR017441">
    <property type="entry name" value="Protein_kinase_ATP_BS"/>
</dbReference>
<keyword evidence="3" id="KW-0808">Transferase</keyword>
<keyword evidence="13" id="KW-1185">Reference proteome</keyword>
<dbReference type="EC" id="2.7.11.1" evidence="1"/>
<evidence type="ECO:0000313" key="12">
    <source>
        <dbReference type="EMBL" id="KAK8864863.1"/>
    </source>
</evidence>
<feature type="binding site" evidence="9">
    <location>
        <position position="35"/>
    </location>
    <ligand>
        <name>ATP</name>
        <dbReference type="ChEBI" id="CHEBI:30616"/>
    </ligand>
</feature>
<evidence type="ECO:0000256" key="4">
    <source>
        <dbReference type="ARBA" id="ARBA00022741"/>
    </source>
</evidence>
<dbReference type="PANTHER" id="PTHR44899:SF6">
    <property type="entry name" value="SERINE_THREONINE PROTEIN KINASE"/>
    <property type="match status" value="1"/>
</dbReference>
<dbReference type="PANTHER" id="PTHR44899">
    <property type="entry name" value="CAMK FAMILY PROTEIN KINASE"/>
    <property type="match status" value="1"/>
</dbReference>
<dbReference type="SUPFAM" id="SSF56112">
    <property type="entry name" value="Protein kinase-like (PK-like)"/>
    <property type="match status" value="1"/>
</dbReference>
<dbReference type="InterPro" id="IPR051131">
    <property type="entry name" value="NEK_Ser/Thr_kinase_NIMA"/>
</dbReference>
<feature type="compositionally biased region" description="Basic residues" evidence="10">
    <location>
        <begin position="604"/>
        <end position="615"/>
    </location>
</feature>
<evidence type="ECO:0000256" key="8">
    <source>
        <dbReference type="ARBA" id="ARBA00048679"/>
    </source>
</evidence>
<comment type="catalytic activity">
    <reaction evidence="7">
        <text>L-threonyl-[protein] + ATP = O-phospho-L-threonyl-[protein] + ADP + H(+)</text>
        <dbReference type="Rhea" id="RHEA:46608"/>
        <dbReference type="Rhea" id="RHEA-COMP:11060"/>
        <dbReference type="Rhea" id="RHEA-COMP:11605"/>
        <dbReference type="ChEBI" id="CHEBI:15378"/>
        <dbReference type="ChEBI" id="CHEBI:30013"/>
        <dbReference type="ChEBI" id="CHEBI:30616"/>
        <dbReference type="ChEBI" id="CHEBI:61977"/>
        <dbReference type="ChEBI" id="CHEBI:456216"/>
        <dbReference type="EC" id="2.7.11.1"/>
    </reaction>
</comment>
<evidence type="ECO:0000256" key="3">
    <source>
        <dbReference type="ARBA" id="ARBA00022679"/>
    </source>
</evidence>
<sequence>MKISGFRQDKVLGEGSYGKVYKTHRLDDNQVYALKVVDLKKLTFREIEDAVNEIRLMASVTSPFILSFYEAFAAEEKKQLCIVTEYAKIGDLRHLIERRKLKNKPLEEEQIWRFLLEILEGLRVLHSCGVVHRDLKSANILISAPDLVKIGDLGIATVLHQKKYQKEMAKTQIGTPLYLAPEIWLHFPYDQKCDIWSLGVLLYEMMTFNFPFDGRTQADLQRNICTGRYRIPNSVEKMYSIELISILRKMLMVDPSDRPSVEDLLNMQSVKSHMDLLNPFLQTDLYRNSSLNDIELEGGHAKLLSTIHVPKINYRYGRNSVNLSNLNLPTQKYDKKQPKIMPIEERICVKNEAPIRTRNRLSELTTPELMLIADQDLWTSNKNCRNTLNTSQRSNSSSQLIKNIYPRGNNGFYPRQNVLNNLDSPNQKNNNIYPRFNRLDLLKSHLRSNSSSQLIDNKYQPNVFNRAEIQKKLEALRKLCPRANQPSNLNPRLNQLNNLDPPSPNKNDLIPRLNQLNKLYPPLKQQPQQLIGRENQVRQANINFRSPPIPNQRKILPAMVDHLEQPKQFQYVAPPVKNSPRIIPTRYVHLYKPCQNNENQDPRWKRKQPSLKRQKGPSLLSSNNNNIFFKQQKDVPWWFGQELKPSPLRKNQFTPFSPRFK</sequence>
<organism evidence="12 13">
    <name type="scientific">Tritrichomonas musculus</name>
    <dbReference type="NCBI Taxonomy" id="1915356"/>
    <lineage>
        <taxon>Eukaryota</taxon>
        <taxon>Metamonada</taxon>
        <taxon>Parabasalia</taxon>
        <taxon>Tritrichomonadida</taxon>
        <taxon>Tritrichomonadidae</taxon>
        <taxon>Tritrichomonas</taxon>
    </lineage>
</organism>
<keyword evidence="5" id="KW-0418">Kinase</keyword>
<feature type="compositionally biased region" description="Low complexity" evidence="10">
    <location>
        <begin position="484"/>
        <end position="500"/>
    </location>
</feature>
<comment type="catalytic activity">
    <reaction evidence="8">
        <text>L-seryl-[protein] + ATP = O-phospho-L-seryl-[protein] + ADP + H(+)</text>
        <dbReference type="Rhea" id="RHEA:17989"/>
        <dbReference type="Rhea" id="RHEA-COMP:9863"/>
        <dbReference type="Rhea" id="RHEA-COMP:11604"/>
        <dbReference type="ChEBI" id="CHEBI:15378"/>
        <dbReference type="ChEBI" id="CHEBI:29999"/>
        <dbReference type="ChEBI" id="CHEBI:30616"/>
        <dbReference type="ChEBI" id="CHEBI:83421"/>
        <dbReference type="ChEBI" id="CHEBI:456216"/>
        <dbReference type="EC" id="2.7.11.1"/>
    </reaction>
</comment>
<dbReference type="Gene3D" id="1.10.510.10">
    <property type="entry name" value="Transferase(Phosphotransferase) domain 1"/>
    <property type="match status" value="1"/>
</dbReference>
<keyword evidence="4 9" id="KW-0547">Nucleotide-binding</keyword>
<feature type="domain" description="Protein kinase" evidence="11">
    <location>
        <begin position="6"/>
        <end position="281"/>
    </location>
</feature>
<dbReference type="EMBL" id="JAPFFF010000016">
    <property type="protein sequence ID" value="KAK8864863.1"/>
    <property type="molecule type" value="Genomic_DNA"/>
</dbReference>
<evidence type="ECO:0000256" key="10">
    <source>
        <dbReference type="SAM" id="MobiDB-lite"/>
    </source>
</evidence>
<dbReference type="Proteomes" id="UP001470230">
    <property type="component" value="Unassembled WGS sequence"/>
</dbReference>
<evidence type="ECO:0000256" key="1">
    <source>
        <dbReference type="ARBA" id="ARBA00012513"/>
    </source>
</evidence>
<protein>
    <recommendedName>
        <fullName evidence="1">non-specific serine/threonine protein kinase</fullName>
        <ecNumber evidence="1">2.7.11.1</ecNumber>
    </recommendedName>
</protein>
<keyword evidence="2" id="KW-0723">Serine/threonine-protein kinase</keyword>
<accession>A0ABR2ILS7</accession>
<evidence type="ECO:0000256" key="2">
    <source>
        <dbReference type="ARBA" id="ARBA00022527"/>
    </source>
</evidence>
<feature type="region of interest" description="Disordered" evidence="10">
    <location>
        <begin position="594"/>
        <end position="624"/>
    </location>
</feature>
<evidence type="ECO:0000313" key="13">
    <source>
        <dbReference type="Proteomes" id="UP001470230"/>
    </source>
</evidence>
<gene>
    <name evidence="12" type="ORF">M9Y10_010390</name>
</gene>
<dbReference type="InterPro" id="IPR008271">
    <property type="entry name" value="Ser/Thr_kinase_AS"/>
</dbReference>
<evidence type="ECO:0000256" key="9">
    <source>
        <dbReference type="PROSITE-ProRule" id="PRU10141"/>
    </source>
</evidence>
<evidence type="ECO:0000256" key="7">
    <source>
        <dbReference type="ARBA" id="ARBA00047899"/>
    </source>
</evidence>
<dbReference type="PROSITE" id="PS00108">
    <property type="entry name" value="PROTEIN_KINASE_ST"/>
    <property type="match status" value="1"/>
</dbReference>
<name>A0ABR2ILS7_9EUKA</name>
<dbReference type="InterPro" id="IPR011009">
    <property type="entry name" value="Kinase-like_dom_sf"/>
</dbReference>
<keyword evidence="6 9" id="KW-0067">ATP-binding</keyword>
<dbReference type="Pfam" id="PF00069">
    <property type="entry name" value="Pkinase"/>
    <property type="match status" value="1"/>
</dbReference>
<dbReference type="PROSITE" id="PS00107">
    <property type="entry name" value="PROTEIN_KINASE_ATP"/>
    <property type="match status" value="1"/>
</dbReference>